<keyword evidence="2" id="KW-1185">Reference proteome</keyword>
<accession>A0A1V6SG36</accession>
<organism evidence="1 2">
    <name type="scientific">Penicillium flavigenum</name>
    <dbReference type="NCBI Taxonomy" id="254877"/>
    <lineage>
        <taxon>Eukaryota</taxon>
        <taxon>Fungi</taxon>
        <taxon>Dikarya</taxon>
        <taxon>Ascomycota</taxon>
        <taxon>Pezizomycotina</taxon>
        <taxon>Eurotiomycetes</taxon>
        <taxon>Eurotiomycetidae</taxon>
        <taxon>Eurotiales</taxon>
        <taxon>Aspergillaceae</taxon>
        <taxon>Penicillium</taxon>
    </lineage>
</organism>
<gene>
    <name evidence="1" type="ORF">PENFLA_c057G09649</name>
</gene>
<dbReference type="EMBL" id="MLQL01000057">
    <property type="protein sequence ID" value="OQE12992.1"/>
    <property type="molecule type" value="Genomic_DNA"/>
</dbReference>
<sequence>MAEFGEVEAAGEAVLVAVSDGRIWIAKSAEAVESLGVLVIGAVPELVGVLTIGETVDATAVCILGDRRTIAALFHHFGHVPGWHGRTGRSFLGNIQKIP</sequence>
<dbReference type="AlphaFoldDB" id="A0A1V6SG36"/>
<reference evidence="2" key="1">
    <citation type="journal article" date="2017" name="Nat. Microbiol.">
        <title>Global analysis of biosynthetic gene clusters reveals vast potential of secondary metabolite production in Penicillium species.</title>
        <authorList>
            <person name="Nielsen J.C."/>
            <person name="Grijseels S."/>
            <person name="Prigent S."/>
            <person name="Ji B."/>
            <person name="Dainat J."/>
            <person name="Nielsen K.F."/>
            <person name="Frisvad J.C."/>
            <person name="Workman M."/>
            <person name="Nielsen J."/>
        </authorList>
    </citation>
    <scope>NUCLEOTIDE SEQUENCE [LARGE SCALE GENOMIC DNA]</scope>
    <source>
        <strain evidence="2">IBT 14082</strain>
    </source>
</reference>
<comment type="caution">
    <text evidence="1">The sequence shown here is derived from an EMBL/GenBank/DDBJ whole genome shotgun (WGS) entry which is preliminary data.</text>
</comment>
<evidence type="ECO:0000313" key="1">
    <source>
        <dbReference type="EMBL" id="OQE12992.1"/>
    </source>
</evidence>
<evidence type="ECO:0000313" key="2">
    <source>
        <dbReference type="Proteomes" id="UP000191342"/>
    </source>
</evidence>
<name>A0A1V6SG36_9EURO</name>
<dbReference type="Proteomes" id="UP000191342">
    <property type="component" value="Unassembled WGS sequence"/>
</dbReference>
<protein>
    <submittedName>
        <fullName evidence="1">Uncharacterized protein</fullName>
    </submittedName>
</protein>
<proteinExistence type="predicted"/>